<protein>
    <submittedName>
        <fullName evidence="2">Uncharacterized protein</fullName>
    </submittedName>
</protein>
<dbReference type="Proteomes" id="UP000716291">
    <property type="component" value="Unassembled WGS sequence"/>
</dbReference>
<evidence type="ECO:0000256" key="1">
    <source>
        <dbReference type="SAM" id="MobiDB-lite"/>
    </source>
</evidence>
<evidence type="ECO:0000313" key="3">
    <source>
        <dbReference type="Proteomes" id="UP000716291"/>
    </source>
</evidence>
<dbReference type="AlphaFoldDB" id="A0A9P6XGK3"/>
<reference evidence="2" key="1">
    <citation type="journal article" date="2020" name="Microb. Genom.">
        <title>Genetic diversity of clinical and environmental Mucorales isolates obtained from an investigation of mucormycosis cases among solid organ transplant recipients.</title>
        <authorList>
            <person name="Nguyen M.H."/>
            <person name="Kaul D."/>
            <person name="Muto C."/>
            <person name="Cheng S.J."/>
            <person name="Richter R.A."/>
            <person name="Bruno V.M."/>
            <person name="Liu G."/>
            <person name="Beyhan S."/>
            <person name="Sundermann A.J."/>
            <person name="Mounaud S."/>
            <person name="Pasculle A.W."/>
            <person name="Nierman W.C."/>
            <person name="Driscoll E."/>
            <person name="Cumbie R."/>
            <person name="Clancy C.J."/>
            <person name="Dupont C.L."/>
        </authorList>
    </citation>
    <scope>NUCLEOTIDE SEQUENCE</scope>
    <source>
        <strain evidence="2">GL11</strain>
    </source>
</reference>
<organism evidence="2 3">
    <name type="scientific">Rhizopus oryzae</name>
    <name type="common">Mucormycosis agent</name>
    <name type="synonym">Rhizopus arrhizus var. delemar</name>
    <dbReference type="NCBI Taxonomy" id="64495"/>
    <lineage>
        <taxon>Eukaryota</taxon>
        <taxon>Fungi</taxon>
        <taxon>Fungi incertae sedis</taxon>
        <taxon>Mucoromycota</taxon>
        <taxon>Mucoromycotina</taxon>
        <taxon>Mucoromycetes</taxon>
        <taxon>Mucorales</taxon>
        <taxon>Mucorineae</taxon>
        <taxon>Rhizopodaceae</taxon>
        <taxon>Rhizopus</taxon>
    </lineage>
</organism>
<keyword evidence="3" id="KW-1185">Reference proteome</keyword>
<evidence type="ECO:0000313" key="2">
    <source>
        <dbReference type="EMBL" id="KAG1313215.1"/>
    </source>
</evidence>
<dbReference type="OrthoDB" id="2287221at2759"/>
<feature type="region of interest" description="Disordered" evidence="1">
    <location>
        <begin position="1"/>
        <end position="22"/>
    </location>
</feature>
<gene>
    <name evidence="2" type="ORF">G6F64_002420</name>
</gene>
<dbReference type="EMBL" id="JAANQT010000210">
    <property type="protein sequence ID" value="KAG1313215.1"/>
    <property type="molecule type" value="Genomic_DNA"/>
</dbReference>
<accession>A0A9P6XGK3</accession>
<sequence>MNATFKNNIHNSQQKKVIHSKVRRAGRSPGSVLLDMTDRSESPVQFMALIAKQFPSRIAVVTTKEGSRKIAEINFDPLDPAIDHILKDAKKKQRILANDTQWCMNNKATLTLKLFADEFGLLDKHYATARYKSIINTHHLSKEYELYWLEKSRRKIQLNTHESCAEYVQDIVEQETTALTSTTPTSIITSLITVYNSSSSHGTPTSTAMSDTTIPISHITNTITDTIGTTDAAAADYQELIFAATETVTDDVENTTPLEPWMFQGTNVAELFTKFQQAVTRMTTNQLLFIESSVHELLSLSNILLLCTSQYSPLWMDIFSEDILVELNKEMLIECMDFKQDMCDDVCMKLTRFMNNMDSKPQSKDDVEIDLLVLGRNLNPLQGSLLRGIMAVMRKLCLLAIKNKKCISECELFTMYFDPILFSLLSDPNRNVLLRWSNVTSDESGDTRPDATISKIHQRDFGPSLGLGEVKIARPITDNHSLCHDLLRLATLAKDTINSNKLQVVLTFQIHGFNITFFLSRLQHDGMYLMQEIGQLTFPRSLEELVSFVNLKNIRTLLMITEAFWRLCRPVNDGEPWETKRRPTHPSIYSLIDVTKDRHRFCALRFE</sequence>
<name>A0A9P6XGK3_RHIOR</name>
<proteinExistence type="predicted"/>
<comment type="caution">
    <text evidence="2">The sequence shown here is derived from an EMBL/GenBank/DDBJ whole genome shotgun (WGS) entry which is preliminary data.</text>
</comment>
<feature type="compositionally biased region" description="Polar residues" evidence="1">
    <location>
        <begin position="1"/>
        <end position="15"/>
    </location>
</feature>